<evidence type="ECO:0000313" key="7">
    <source>
        <dbReference type="EMBL" id="MET4579311.1"/>
    </source>
</evidence>
<dbReference type="CDD" id="cd07377">
    <property type="entry name" value="WHTH_GntR"/>
    <property type="match status" value="1"/>
</dbReference>
<comment type="caution">
    <text evidence="7">The sequence shown here is derived from an EMBL/GenBank/DDBJ whole genome shotgun (WGS) entry which is preliminary data.</text>
</comment>
<dbReference type="InterPro" id="IPR015424">
    <property type="entry name" value="PyrdxlP-dep_Trfase"/>
</dbReference>
<keyword evidence="7" id="KW-0032">Aminotransferase</keyword>
<dbReference type="InterPro" id="IPR036390">
    <property type="entry name" value="WH_DNA-bd_sf"/>
</dbReference>
<evidence type="ECO:0000313" key="8">
    <source>
        <dbReference type="Proteomes" id="UP001549320"/>
    </source>
</evidence>
<evidence type="ECO:0000256" key="5">
    <source>
        <dbReference type="ARBA" id="ARBA00023163"/>
    </source>
</evidence>
<proteinExistence type="inferred from homology"/>
<dbReference type="SMART" id="SM00345">
    <property type="entry name" value="HTH_GNTR"/>
    <property type="match status" value="1"/>
</dbReference>
<dbReference type="PANTHER" id="PTHR46577">
    <property type="entry name" value="HTH-TYPE TRANSCRIPTIONAL REGULATORY PROTEIN GABR"/>
    <property type="match status" value="1"/>
</dbReference>
<keyword evidence="3" id="KW-0805">Transcription regulation</keyword>
<dbReference type="Pfam" id="PF00155">
    <property type="entry name" value="Aminotran_1_2"/>
    <property type="match status" value="1"/>
</dbReference>
<sequence length="491" mass="54241">MQALLVDLIKLRMPAGSAPMHRRLYECLRGAIQDGVLSVGALLPPSRVLANELGIARNTVLAAYRQLQLEAYVSSRQGMGTRVERLPLGRTARAMAFTSHSEPRKSDALSARGSRIVAMPRASATQWSAFMPGVPDVSRFPARVWTRLRNACWRNHRAEELCYGYGGHPQLREALSRHLAATRSVNCSPEQIVVTDGAHQAIDLITRLLGDVGDIAWMENPGYWGARSILEANGIGQIPVEVDAEGMRCVEPAAGEAPRFLFVTPSHQYPLGSVMPLQRRQELLSLAHRHGSWIIEDDYDGEFRLSGTPVPAMQGLAGGSRVIYVGTFSKTLYPGLRLAYMVVPLELVASFRAAHADLYREGRLMTQATLAQFIAEGHFASHIRAMRTLYAQRREMLATLIERRLGKDWMMHGEDEAGLHLVMRFPVALEDTLVAREALARGIHVKALSTYFAPGTPAQRGLVLGYACVQEADMVTKFESLLKALQAADRK</sequence>
<evidence type="ECO:0000256" key="4">
    <source>
        <dbReference type="ARBA" id="ARBA00023125"/>
    </source>
</evidence>
<dbReference type="InterPro" id="IPR051446">
    <property type="entry name" value="HTH_trans_reg/aminotransferase"/>
</dbReference>
<accession>A0ABV2QE46</accession>
<keyword evidence="5" id="KW-0804">Transcription</keyword>
<keyword evidence="4" id="KW-0238">DNA-binding</keyword>
<feature type="domain" description="HTH gntR-type" evidence="6">
    <location>
        <begin position="18"/>
        <end position="86"/>
    </location>
</feature>
<dbReference type="Gene3D" id="3.40.640.10">
    <property type="entry name" value="Type I PLP-dependent aspartate aminotransferase-like (Major domain)"/>
    <property type="match status" value="1"/>
</dbReference>
<keyword evidence="2" id="KW-0663">Pyridoxal phosphate</keyword>
<comment type="similarity">
    <text evidence="1">In the C-terminal section; belongs to the class-I pyridoxal-phosphate-dependent aminotransferase family.</text>
</comment>
<keyword evidence="7" id="KW-0808">Transferase</keyword>
<dbReference type="EMBL" id="JBEPSH010000009">
    <property type="protein sequence ID" value="MET4579311.1"/>
    <property type="molecule type" value="Genomic_DNA"/>
</dbReference>
<name>A0ABV2QE46_9BURK</name>
<evidence type="ECO:0000256" key="3">
    <source>
        <dbReference type="ARBA" id="ARBA00023015"/>
    </source>
</evidence>
<keyword evidence="8" id="KW-1185">Reference proteome</keyword>
<protein>
    <submittedName>
        <fullName evidence="7">GntR family transcriptional regulator/MocR family aminotransferase</fullName>
    </submittedName>
</protein>
<dbReference type="InterPro" id="IPR000524">
    <property type="entry name" value="Tscrpt_reg_HTH_GntR"/>
</dbReference>
<dbReference type="SUPFAM" id="SSF53383">
    <property type="entry name" value="PLP-dependent transferases"/>
    <property type="match status" value="1"/>
</dbReference>
<reference evidence="7 8" key="1">
    <citation type="submission" date="2024-06" db="EMBL/GenBank/DDBJ databases">
        <title>Sorghum-associated microbial communities from plants grown in Nebraska, USA.</title>
        <authorList>
            <person name="Schachtman D."/>
        </authorList>
    </citation>
    <scope>NUCLEOTIDE SEQUENCE [LARGE SCALE GENOMIC DNA]</scope>
    <source>
        <strain evidence="7 8">2709</strain>
    </source>
</reference>
<dbReference type="InterPro" id="IPR015421">
    <property type="entry name" value="PyrdxlP-dep_Trfase_major"/>
</dbReference>
<evidence type="ECO:0000256" key="1">
    <source>
        <dbReference type="ARBA" id="ARBA00005384"/>
    </source>
</evidence>
<dbReference type="GO" id="GO:0008483">
    <property type="term" value="F:transaminase activity"/>
    <property type="evidence" value="ECO:0007669"/>
    <property type="project" value="UniProtKB-KW"/>
</dbReference>
<evidence type="ECO:0000259" key="6">
    <source>
        <dbReference type="PROSITE" id="PS50949"/>
    </source>
</evidence>
<dbReference type="CDD" id="cd00609">
    <property type="entry name" value="AAT_like"/>
    <property type="match status" value="1"/>
</dbReference>
<dbReference type="PROSITE" id="PS50949">
    <property type="entry name" value="HTH_GNTR"/>
    <property type="match status" value="1"/>
</dbReference>
<dbReference type="Gene3D" id="1.10.10.10">
    <property type="entry name" value="Winged helix-like DNA-binding domain superfamily/Winged helix DNA-binding domain"/>
    <property type="match status" value="1"/>
</dbReference>
<dbReference type="RefSeq" id="WP_354447298.1">
    <property type="nucleotide sequence ID" value="NZ_JBEPSH010000009.1"/>
</dbReference>
<dbReference type="SUPFAM" id="SSF46785">
    <property type="entry name" value="Winged helix' DNA-binding domain"/>
    <property type="match status" value="1"/>
</dbReference>
<dbReference type="Proteomes" id="UP001549320">
    <property type="component" value="Unassembled WGS sequence"/>
</dbReference>
<dbReference type="InterPro" id="IPR036388">
    <property type="entry name" value="WH-like_DNA-bd_sf"/>
</dbReference>
<gene>
    <name evidence="7" type="ORF">ABIE13_004439</name>
</gene>
<dbReference type="InterPro" id="IPR004839">
    <property type="entry name" value="Aminotransferase_I/II_large"/>
</dbReference>
<dbReference type="Pfam" id="PF00392">
    <property type="entry name" value="GntR"/>
    <property type="match status" value="1"/>
</dbReference>
<organism evidence="7 8">
    <name type="scientific">Ottowia thiooxydans</name>
    <dbReference type="NCBI Taxonomy" id="219182"/>
    <lineage>
        <taxon>Bacteria</taxon>
        <taxon>Pseudomonadati</taxon>
        <taxon>Pseudomonadota</taxon>
        <taxon>Betaproteobacteria</taxon>
        <taxon>Burkholderiales</taxon>
        <taxon>Comamonadaceae</taxon>
        <taxon>Ottowia</taxon>
    </lineage>
</organism>
<dbReference type="PANTHER" id="PTHR46577:SF1">
    <property type="entry name" value="HTH-TYPE TRANSCRIPTIONAL REGULATORY PROTEIN GABR"/>
    <property type="match status" value="1"/>
</dbReference>
<evidence type="ECO:0000256" key="2">
    <source>
        <dbReference type="ARBA" id="ARBA00022898"/>
    </source>
</evidence>